<keyword evidence="7 9" id="KW-0819">tRNA processing</keyword>
<dbReference type="Pfam" id="PF21530">
    <property type="entry name" value="Pif1_2B_dom"/>
    <property type="match status" value="1"/>
</dbReference>
<dbReference type="InterPro" id="IPR025476">
    <property type="entry name" value="Helitron_helicase-like"/>
</dbReference>
<dbReference type="Gene3D" id="3.40.50.150">
    <property type="entry name" value="Vaccinia Virus protein VP39"/>
    <property type="match status" value="1"/>
</dbReference>
<dbReference type="CDD" id="cd18809">
    <property type="entry name" value="SF1_C_RecD"/>
    <property type="match status" value="1"/>
</dbReference>
<evidence type="ECO:0000259" key="11">
    <source>
        <dbReference type="Pfam" id="PF01728"/>
    </source>
</evidence>
<name>A0A830CHI9_9LAMI</name>
<dbReference type="GO" id="GO:0002181">
    <property type="term" value="P:cytoplasmic translation"/>
    <property type="evidence" value="ECO:0007669"/>
    <property type="project" value="UniProtKB-UniRule"/>
</dbReference>
<comment type="similarity">
    <text evidence="9">Belongs to the class I-like SAM-binding methyltransferase superfamily. RNA methyltransferase RlmE family. TRM7 subfamily.</text>
</comment>
<dbReference type="GO" id="GO:0033645">
    <property type="term" value="C:host cell endomembrane system"/>
    <property type="evidence" value="ECO:0007669"/>
    <property type="project" value="UniProtKB-SubCell"/>
</dbReference>
<keyword evidence="16" id="KW-1185">Reference proteome</keyword>
<dbReference type="Proteomes" id="UP000653305">
    <property type="component" value="Unassembled WGS sequence"/>
</dbReference>
<feature type="domain" description="Ribosomal RNA methyltransferase FtsJ" evidence="11">
    <location>
        <begin position="1024"/>
        <end position="1212"/>
    </location>
</feature>
<dbReference type="Pfam" id="PF14214">
    <property type="entry name" value="Helitron_like_N"/>
    <property type="match status" value="1"/>
</dbReference>
<evidence type="ECO:0000256" key="1">
    <source>
        <dbReference type="ARBA" id="ARBA00004123"/>
    </source>
</evidence>
<dbReference type="InterPro" id="IPR028590">
    <property type="entry name" value="RNA_methyltr_E_TRM7"/>
</dbReference>
<sequence>MYRGLADAVMRGDADPSARGKRIILPSSFTGGARFMIQNYQDTMAIYRKYGYPDLFITFTCNQSWLEIVRFLDARNLRAEDRPDIVCRILKVKLDELIEDLRKNQIFGQAVAKAKYPTPVDIDRIISAEIPDEASDPTYYEAVKKHMMHGPCGVVKKNSPCMVEGRCTKHFPKQYVKATRRDNGRTLEKGGVPLDNRYVVPHNHRLLMKYGAHINVEWCNQSRSIKYLFKYVNKGHDRVTAAFYQRTDYGDSDEPVDEVNMYYDCRNISSCEAAWRLLGFELQYKYPPITRLSFHLENEQSIVYEEDEDIENVLNKKTVKESMFLEWMEANKKYPQARLLTYAEAPSEFVWDRSARKWRPRKQVSCVGRLYYVPPGCGDNYYLRCFLTVVRRATCYADYRKHDGVQHASYREACYARGLLEDDREYVDGIAEASEWASAQSLRRLFVSLLSADTLARPEEVWDKSWQFLSEDVLYRQRRIFQNPELNLSESQVKDLALVEIEKLLRRQGKSLRDYDSMPFPENDGSSVGHSRLIQDELNYDRKALFAEHAELLSKMTSEQKGVGVESDGGAIFFVYGYGGTGKTYLWRTLSARLRSEGHIVLNVASSGIASLLLPGGRTAHSRFGIPLNPHEGSDCNIKKGTPLAELVICCKLLIWDEAPMMHKHCFKAVEKSLQDIMEDVDSANRHRPFGGKTVVFSGDFRQIFPVVPKGSRQDIVNAAINASSMWRHCTVLRLTQNMRLRSLEIPDDILLRYSGDPIAAIVEDTYPIFRDSIADPIFLKDRAILAPTLDVVDSVNEYMNTLNSSEGYTYLSSASACKSDGGSDLHTLEFLNGIKCYGVPNHELHLKVGTPVMLLRNMDHSMGLCNGTRLVVTRLSTHVLECKILTGAKTGEKVLLPRMSLTPSDVRIPFKFQRRQFPLMISYAMTINKSQGQSLSNVGLYLKNPVFSHSQLYVAVSRVTHRKGLEILVCGDDDSGSNMTNNVVYKEVFTNVCRQLRINSEPMGKASRDKRDIYYRKAKEEGWRARSAFKLLQIDEEFNIFEGVKRVVDLCAAPGSWSQVLSRKLYLPAKLSHDSKDCDLPLIVAIDLQPMAPIEGVIQVQGDITNARTAETVIRHFDGGKADLVVCDGAPDVTGLHDMDEFVQSQLILAGLTIVTHILKSGGKFIAKIFRGKDTSLLYCQLKLFFTEVTFAKPKSSRNSSIEAFVVCENYSPPEGFNEKDLHRLLEQIGSPSGADDHDCSSGWLEGPNKVYIPFLACGDLSGYDSDRSYPLPKSADGSYRSLDPVQPPIAPPYKRALEMKRASSHGLEKLSLDP</sequence>
<evidence type="ECO:0000259" key="14">
    <source>
        <dbReference type="Pfam" id="PF21530"/>
    </source>
</evidence>
<dbReference type="InterPro" id="IPR049163">
    <property type="entry name" value="Pif1-like_2B_dom"/>
</dbReference>
<feature type="binding site" evidence="9">
    <location>
        <position position="1056"/>
    </location>
    <ligand>
        <name>S-adenosyl-L-methionine</name>
        <dbReference type="ChEBI" id="CHEBI:59789"/>
    </ligand>
</feature>
<evidence type="ECO:0000313" key="15">
    <source>
        <dbReference type="EMBL" id="GFP93851.1"/>
    </source>
</evidence>
<evidence type="ECO:0000256" key="10">
    <source>
        <dbReference type="RuleBase" id="RU363044"/>
    </source>
</evidence>
<evidence type="ECO:0000256" key="7">
    <source>
        <dbReference type="ARBA" id="ARBA00022694"/>
    </source>
</evidence>
<protein>
    <recommendedName>
        <fullName evidence="9">Putative tRNA (cytidine(32)/guanosine(34)-2'-O)-methyltransferase</fullName>
        <ecNumber evidence="9">2.1.1.205</ecNumber>
    </recommendedName>
    <alternativeName>
        <fullName evidence="9">2'-O-ribose RNA methyltransferase TRM7 homolog</fullName>
    </alternativeName>
</protein>
<keyword evidence="4 9" id="KW-0489">Methyltransferase</keyword>
<gene>
    <name evidence="15" type="ORF">PHJA_001529400</name>
</gene>
<reference evidence="15" key="1">
    <citation type="submission" date="2020-07" db="EMBL/GenBank/DDBJ databases">
        <title>Ethylene signaling mediates host invasion by parasitic plants.</title>
        <authorList>
            <person name="Yoshida S."/>
        </authorList>
    </citation>
    <scope>NUCLEOTIDE SEQUENCE</scope>
    <source>
        <strain evidence="15">Okayama</strain>
    </source>
</reference>
<dbReference type="SUPFAM" id="SSF52540">
    <property type="entry name" value="P-loop containing nucleoside triphosphate hydrolases"/>
    <property type="match status" value="2"/>
</dbReference>
<dbReference type="SUPFAM" id="SSF53335">
    <property type="entry name" value="S-adenosyl-L-methionine-dependent methyltransferases"/>
    <property type="match status" value="1"/>
</dbReference>
<dbReference type="Pfam" id="PF01728">
    <property type="entry name" value="FtsJ"/>
    <property type="match status" value="1"/>
</dbReference>
<dbReference type="HAMAP" id="MF_01547">
    <property type="entry name" value="RNA_methyltr_E"/>
    <property type="match status" value="1"/>
</dbReference>
<dbReference type="InterPro" id="IPR010285">
    <property type="entry name" value="DNA_helicase_pif1-like_DEAD"/>
</dbReference>
<keyword evidence="5 9" id="KW-0808">Transferase</keyword>
<feature type="active site" description="Proton acceptor" evidence="9">
    <location>
        <position position="1169"/>
    </location>
</feature>
<comment type="similarity">
    <text evidence="10">Belongs to the helicase family.</text>
</comment>
<evidence type="ECO:0000259" key="12">
    <source>
        <dbReference type="Pfam" id="PF05970"/>
    </source>
</evidence>
<dbReference type="GO" id="GO:0016787">
    <property type="term" value="F:hydrolase activity"/>
    <property type="evidence" value="ECO:0007669"/>
    <property type="project" value="UniProtKB-KW"/>
</dbReference>
<feature type="domain" description="DNA helicase Pif1-like 2B" evidence="14">
    <location>
        <begin position="830"/>
        <end position="876"/>
    </location>
</feature>
<dbReference type="GO" id="GO:0005524">
    <property type="term" value="F:ATP binding"/>
    <property type="evidence" value="ECO:0007669"/>
    <property type="project" value="UniProtKB-KW"/>
</dbReference>
<proteinExistence type="inferred from homology"/>
<keyword evidence="10" id="KW-0227">DNA damage</keyword>
<dbReference type="EC" id="2.1.1.205" evidence="9"/>
<dbReference type="GO" id="GO:0006310">
    <property type="term" value="P:DNA recombination"/>
    <property type="evidence" value="ECO:0007669"/>
    <property type="project" value="UniProtKB-KW"/>
</dbReference>
<comment type="cofactor">
    <cofactor evidence="10">
        <name>Mg(2+)</name>
        <dbReference type="ChEBI" id="CHEBI:18420"/>
    </cofactor>
</comment>
<evidence type="ECO:0000256" key="5">
    <source>
        <dbReference type="ARBA" id="ARBA00022679"/>
    </source>
</evidence>
<comment type="catalytic activity">
    <reaction evidence="10">
        <text>ATP + H2O = ADP + phosphate + H(+)</text>
        <dbReference type="Rhea" id="RHEA:13065"/>
        <dbReference type="ChEBI" id="CHEBI:15377"/>
        <dbReference type="ChEBI" id="CHEBI:15378"/>
        <dbReference type="ChEBI" id="CHEBI:30616"/>
        <dbReference type="ChEBI" id="CHEBI:43474"/>
        <dbReference type="ChEBI" id="CHEBI:456216"/>
        <dbReference type="EC" id="5.6.2.3"/>
    </reaction>
</comment>
<dbReference type="PANTHER" id="PTHR10492:SF74">
    <property type="entry name" value="ATP-DEPENDENT DNA HELICASE"/>
    <property type="match status" value="1"/>
</dbReference>
<evidence type="ECO:0000256" key="2">
    <source>
        <dbReference type="ARBA" id="ARBA00004496"/>
    </source>
</evidence>
<dbReference type="GO" id="GO:0002128">
    <property type="term" value="P:tRNA nucleoside ribose methylation"/>
    <property type="evidence" value="ECO:0007669"/>
    <property type="project" value="UniProtKB-UniRule"/>
</dbReference>
<dbReference type="EMBL" id="BMAC01000327">
    <property type="protein sequence ID" value="GFP93851.1"/>
    <property type="molecule type" value="Genomic_DNA"/>
</dbReference>
<evidence type="ECO:0000256" key="6">
    <source>
        <dbReference type="ARBA" id="ARBA00022691"/>
    </source>
</evidence>
<comment type="catalytic activity">
    <reaction evidence="8 9">
        <text>cytidine(32)/guanosine(34) in tRNA + 2 S-adenosyl-L-methionine = 2'-O-methylcytidine(32)/2'-O-methylguanosine(34) in tRNA + 2 S-adenosyl-L-homocysteine + 2 H(+)</text>
        <dbReference type="Rhea" id="RHEA:42396"/>
        <dbReference type="Rhea" id="RHEA-COMP:10246"/>
        <dbReference type="Rhea" id="RHEA-COMP:10247"/>
        <dbReference type="ChEBI" id="CHEBI:15378"/>
        <dbReference type="ChEBI" id="CHEBI:57856"/>
        <dbReference type="ChEBI" id="CHEBI:59789"/>
        <dbReference type="ChEBI" id="CHEBI:74269"/>
        <dbReference type="ChEBI" id="CHEBI:74445"/>
        <dbReference type="ChEBI" id="CHEBI:74495"/>
        <dbReference type="ChEBI" id="CHEBI:82748"/>
        <dbReference type="EC" id="2.1.1.205"/>
    </reaction>
</comment>
<dbReference type="GO" id="GO:0006281">
    <property type="term" value="P:DNA repair"/>
    <property type="evidence" value="ECO:0007669"/>
    <property type="project" value="UniProtKB-KW"/>
</dbReference>
<feature type="binding site" evidence="9">
    <location>
        <position position="1088"/>
    </location>
    <ligand>
        <name>S-adenosyl-L-methionine</name>
        <dbReference type="ChEBI" id="CHEBI:59789"/>
    </ligand>
</feature>
<keyword evidence="6 9" id="KW-0949">S-adenosyl-L-methionine</keyword>
<evidence type="ECO:0000256" key="4">
    <source>
        <dbReference type="ARBA" id="ARBA00022603"/>
    </source>
</evidence>
<dbReference type="GO" id="GO:0005634">
    <property type="term" value="C:nucleus"/>
    <property type="evidence" value="ECO:0007669"/>
    <property type="project" value="UniProtKB-SubCell"/>
</dbReference>
<comment type="caution">
    <text evidence="15">The sequence shown here is derived from an EMBL/GenBank/DDBJ whole genome shotgun (WGS) entry which is preliminary data.</text>
</comment>
<evidence type="ECO:0000256" key="8">
    <source>
        <dbReference type="ARBA" id="ARBA00048902"/>
    </source>
</evidence>
<keyword evidence="10" id="KW-0234">DNA repair</keyword>
<feature type="domain" description="Helitron helicase-like" evidence="13">
    <location>
        <begin position="3"/>
        <end position="112"/>
    </location>
</feature>
<comment type="function">
    <text evidence="9">Methylates the 2'-O-ribose of nucleotides at positions 32 and 34 of the tRNA anticodon loop of substrate tRNAs.</text>
</comment>
<keyword evidence="10" id="KW-0067">ATP-binding</keyword>
<evidence type="ECO:0000256" key="3">
    <source>
        <dbReference type="ARBA" id="ARBA00022490"/>
    </source>
</evidence>
<dbReference type="InterPro" id="IPR015507">
    <property type="entry name" value="rRNA-MeTfrase_E"/>
</dbReference>
<accession>A0A830CHI9</accession>
<keyword evidence="10" id="KW-0378">Hydrolase</keyword>
<dbReference type="HAMAP" id="MF_03162">
    <property type="entry name" value="RNA_methyltr_E_TRM7"/>
    <property type="match status" value="1"/>
</dbReference>
<evidence type="ECO:0000313" key="16">
    <source>
        <dbReference type="Proteomes" id="UP000653305"/>
    </source>
</evidence>
<dbReference type="Pfam" id="PF05970">
    <property type="entry name" value="PIF1"/>
    <property type="match status" value="1"/>
</dbReference>
<dbReference type="PANTHER" id="PTHR10492">
    <property type="match status" value="1"/>
</dbReference>
<evidence type="ECO:0000256" key="9">
    <source>
        <dbReference type="HAMAP-Rule" id="MF_03162"/>
    </source>
</evidence>
<keyword evidence="10" id="KW-0547">Nucleotide-binding</keyword>
<feature type="binding site" evidence="9">
    <location>
        <position position="1058"/>
    </location>
    <ligand>
        <name>S-adenosyl-L-methionine</name>
        <dbReference type="ChEBI" id="CHEBI:59789"/>
    </ligand>
</feature>
<keyword evidence="10" id="KW-0233">DNA recombination</keyword>
<dbReference type="InterPro" id="IPR029063">
    <property type="entry name" value="SAM-dependent_MTases_sf"/>
</dbReference>
<feature type="domain" description="DNA helicase Pif1-like DEAD-box helicase" evidence="12">
    <location>
        <begin position="565"/>
        <end position="744"/>
    </location>
</feature>
<comment type="subcellular location">
    <subcellularLocation>
        <location evidence="2 9">Cytoplasm</location>
    </subcellularLocation>
    <subcellularLocation>
        <location evidence="1">Nucleus</location>
    </subcellularLocation>
</comment>
<evidence type="ECO:0000259" key="13">
    <source>
        <dbReference type="Pfam" id="PF14214"/>
    </source>
</evidence>
<organism evidence="15 16">
    <name type="scientific">Phtheirospermum japonicum</name>
    <dbReference type="NCBI Taxonomy" id="374723"/>
    <lineage>
        <taxon>Eukaryota</taxon>
        <taxon>Viridiplantae</taxon>
        <taxon>Streptophyta</taxon>
        <taxon>Embryophyta</taxon>
        <taxon>Tracheophyta</taxon>
        <taxon>Spermatophyta</taxon>
        <taxon>Magnoliopsida</taxon>
        <taxon>eudicotyledons</taxon>
        <taxon>Gunneridae</taxon>
        <taxon>Pentapetalae</taxon>
        <taxon>asterids</taxon>
        <taxon>lamiids</taxon>
        <taxon>Lamiales</taxon>
        <taxon>Orobanchaceae</taxon>
        <taxon>Orobanchaceae incertae sedis</taxon>
        <taxon>Phtheirospermum</taxon>
    </lineage>
</organism>
<dbReference type="GO" id="GO:0000723">
    <property type="term" value="P:telomere maintenance"/>
    <property type="evidence" value="ECO:0007669"/>
    <property type="project" value="InterPro"/>
</dbReference>
<dbReference type="OrthoDB" id="1934728at2759"/>
<dbReference type="GO" id="GO:0043139">
    <property type="term" value="F:5'-3' DNA helicase activity"/>
    <property type="evidence" value="ECO:0007669"/>
    <property type="project" value="UniProtKB-EC"/>
</dbReference>
<dbReference type="GO" id="GO:0106340">
    <property type="term" value="F:tRNA (guanosine(34)-2'-O)-methyltransferase activity"/>
    <property type="evidence" value="ECO:0007669"/>
    <property type="project" value="UniProtKB-ARBA"/>
</dbReference>
<keyword evidence="3 9" id="KW-0963">Cytoplasm</keyword>
<dbReference type="FunFam" id="3.40.50.150:FF:000040">
    <property type="entry name" value="Putative ribosomal RNA methyltransferase 1"/>
    <property type="match status" value="1"/>
</dbReference>
<dbReference type="InterPro" id="IPR002877">
    <property type="entry name" value="RNA_MeTrfase_FtsJ_dom"/>
</dbReference>
<dbReference type="GO" id="GO:0005737">
    <property type="term" value="C:cytoplasm"/>
    <property type="evidence" value="ECO:0007669"/>
    <property type="project" value="UniProtKB-SubCell"/>
</dbReference>
<dbReference type="InterPro" id="IPR027417">
    <property type="entry name" value="P-loop_NTPase"/>
</dbReference>
<dbReference type="Gene3D" id="3.40.50.300">
    <property type="entry name" value="P-loop containing nucleotide triphosphate hydrolases"/>
    <property type="match status" value="2"/>
</dbReference>
<dbReference type="FunFam" id="3.40.50.300:FF:002884">
    <property type="entry name" value="ATP-dependent DNA helicase"/>
    <property type="match status" value="1"/>
</dbReference>
<keyword evidence="10" id="KW-0347">Helicase</keyword>
<feature type="binding site" evidence="9">
    <location>
        <position position="1104"/>
    </location>
    <ligand>
        <name>S-adenosyl-L-methionine</name>
        <dbReference type="ChEBI" id="CHEBI:59789"/>
    </ligand>
</feature>
<feature type="binding site" evidence="9">
    <location>
        <position position="1129"/>
    </location>
    <ligand>
        <name>S-adenosyl-L-methionine</name>
        <dbReference type="ChEBI" id="CHEBI:59789"/>
    </ligand>
</feature>